<dbReference type="AlphaFoldDB" id="A0A437A608"/>
<feature type="region of interest" description="Disordered" evidence="1">
    <location>
        <begin position="119"/>
        <end position="142"/>
    </location>
</feature>
<evidence type="ECO:0000256" key="2">
    <source>
        <dbReference type="SAM" id="Phobius"/>
    </source>
</evidence>
<dbReference type="OrthoDB" id="10574636at2759"/>
<organism evidence="3 4">
    <name type="scientific">Arthrobotrys flagrans</name>
    <name type="common">Nematode-trapping fungus</name>
    <name type="synonym">Trichothecium flagrans</name>
    <dbReference type="NCBI Taxonomy" id="97331"/>
    <lineage>
        <taxon>Eukaryota</taxon>
        <taxon>Fungi</taxon>
        <taxon>Dikarya</taxon>
        <taxon>Ascomycota</taxon>
        <taxon>Pezizomycotina</taxon>
        <taxon>Orbiliomycetes</taxon>
        <taxon>Orbiliales</taxon>
        <taxon>Orbiliaceae</taxon>
        <taxon>Arthrobotrys</taxon>
    </lineage>
</organism>
<evidence type="ECO:0000256" key="1">
    <source>
        <dbReference type="SAM" id="MobiDB-lite"/>
    </source>
</evidence>
<proteinExistence type="predicted"/>
<keyword evidence="2" id="KW-1133">Transmembrane helix</keyword>
<name>A0A437A608_ARTFL</name>
<feature type="region of interest" description="Disordered" evidence="1">
    <location>
        <begin position="1"/>
        <end position="47"/>
    </location>
</feature>
<keyword evidence="2" id="KW-0472">Membrane</keyword>
<dbReference type="Proteomes" id="UP000283090">
    <property type="component" value="Unassembled WGS sequence"/>
</dbReference>
<evidence type="ECO:0000313" key="4">
    <source>
        <dbReference type="Proteomes" id="UP000283090"/>
    </source>
</evidence>
<keyword evidence="2" id="KW-0812">Transmembrane</keyword>
<dbReference type="EMBL" id="SAEB01000006">
    <property type="protein sequence ID" value="RVD86644.1"/>
    <property type="molecule type" value="Genomic_DNA"/>
</dbReference>
<evidence type="ECO:0000313" key="3">
    <source>
        <dbReference type="EMBL" id="RVD86644.1"/>
    </source>
</evidence>
<keyword evidence="4" id="KW-1185">Reference proteome</keyword>
<feature type="compositionally biased region" description="Polar residues" evidence="1">
    <location>
        <begin position="35"/>
        <end position="44"/>
    </location>
</feature>
<gene>
    <name evidence="3" type="ORF">DFL_004908</name>
</gene>
<dbReference type="VEuPathDB" id="FungiDB:DFL_004908"/>
<dbReference type="GeneID" id="93587219"/>
<dbReference type="RefSeq" id="XP_067492188.1">
    <property type="nucleotide sequence ID" value="XM_067634084.1"/>
</dbReference>
<feature type="compositionally biased region" description="Low complexity" evidence="1">
    <location>
        <begin position="15"/>
        <end position="34"/>
    </location>
</feature>
<reference evidence="3 4" key="1">
    <citation type="submission" date="2019-01" db="EMBL/GenBank/DDBJ databases">
        <title>Intercellular communication is required for trap formation in the nematode-trapping fungus Duddingtonia flagrans.</title>
        <authorList>
            <person name="Youssar L."/>
            <person name="Wernet V."/>
            <person name="Hensel N."/>
            <person name="Hildebrandt H.-G."/>
            <person name="Fischer R."/>
        </authorList>
    </citation>
    <scope>NUCLEOTIDE SEQUENCE [LARGE SCALE GENOMIC DNA]</scope>
    <source>
        <strain evidence="3 4">CBS H-5679</strain>
    </source>
</reference>
<feature type="transmembrane region" description="Helical" evidence="2">
    <location>
        <begin position="50"/>
        <end position="73"/>
    </location>
</feature>
<comment type="caution">
    <text evidence="3">The sequence shown here is derived from an EMBL/GenBank/DDBJ whole genome shotgun (WGS) entry which is preliminary data.</text>
</comment>
<sequence>MCGKPQPDSRISQMPVGGSAGSTTTTAPASTVTSEPNSGTSATPPLSGGAIAGIVTGAILALLIGVGIGRFIFNQRARRYEELGLPPQPPAARFNGQLGNRQFYGAPYTISGGLQQYKPPSAEAQELPSRPKAMKLQGQANT</sequence>
<accession>A0A437A608</accession>
<protein>
    <submittedName>
        <fullName evidence="3">Uncharacterized protein</fullName>
    </submittedName>
</protein>